<sequence>MSNKITRLIQVFIVTSLISTAGHSNVAALEIEKISQVDYDRKKISQSDQNNRENNPGNNKQKLIPVSQLSDIQPGDWAFSALESLNRRYNCLVGYPDGTYRGNRSLTRYEFAAGLRSCLDKINQFIAVNTAEAIRKEDLATLQRLQKDFAPELIAVTGRVDNLEAKTAELEANQFSTTVKLSGEVIFALSGAFGEERADDSGEDIDDNITLGSRTRLRLTTSFTGRDRLRLRLQARDTARLERATGTNMARLGFQGDNDNEVDLTELEYRFRLGRKTRVTIQARGGGIDDFTRELNPLIGDLQDSGTGATSRFGRKNPILRQGGDVGIGASYRFSDSLRLGLGFTIDDADDPDSGITRSPYGAIVNLAFVPSRRFGMGFTYVRSFDSLDTNTGSRIADDPFDDFSESIIANSYGGEVTFSPSRNFTIGGWVGFTQATAKDLPGNPDADIFNYAISFAWADVGREGNVAGLIFGQSPKVMNNDFQIGGNEFKDPDTSLHLEGFYTHRVNDNLSITPGLFVILNPEHNDDNDTIYVGTIRTTIEF</sequence>
<evidence type="ECO:0000256" key="2">
    <source>
        <dbReference type="RuleBase" id="RU363072"/>
    </source>
</evidence>
<dbReference type="GO" id="GO:0016020">
    <property type="term" value="C:membrane"/>
    <property type="evidence" value="ECO:0007669"/>
    <property type="project" value="InterPro"/>
</dbReference>
<reference evidence="5 6" key="1">
    <citation type="journal article" date="2015" name="Genome Announc.">
        <title>Draft Genome of the Euendolithic (true boring) Cyanobacterium Mastigocoleus testarum strain BC008.</title>
        <authorList>
            <person name="Guida B.S."/>
            <person name="Garcia-Pichel F."/>
        </authorList>
    </citation>
    <scope>NUCLEOTIDE SEQUENCE [LARGE SCALE GENOMIC DNA]</scope>
    <source>
        <strain evidence="5 6">BC008</strain>
    </source>
</reference>
<dbReference type="Pfam" id="PF00395">
    <property type="entry name" value="SLH"/>
    <property type="match status" value="1"/>
</dbReference>
<comment type="caution">
    <text evidence="5">The sequence shown here is derived from an EMBL/GenBank/DDBJ whole genome shotgun (WGS) entry which is preliminary data.</text>
</comment>
<accession>A0A0V7ZUX2</accession>
<proteinExistence type="inferred from homology"/>
<dbReference type="Pfam" id="PF04966">
    <property type="entry name" value="OprB"/>
    <property type="match status" value="1"/>
</dbReference>
<dbReference type="PANTHER" id="PTHR43308">
    <property type="entry name" value="OUTER MEMBRANE PROTEIN ALPHA-RELATED"/>
    <property type="match status" value="1"/>
</dbReference>
<feature type="compositionally biased region" description="Polar residues" evidence="3">
    <location>
        <begin position="46"/>
        <end position="64"/>
    </location>
</feature>
<name>A0A0V7ZUX2_9CYAN</name>
<dbReference type="InterPro" id="IPR038673">
    <property type="entry name" value="OprB_sf"/>
</dbReference>
<evidence type="ECO:0000259" key="4">
    <source>
        <dbReference type="PROSITE" id="PS51272"/>
    </source>
</evidence>
<dbReference type="EMBL" id="LMTZ01000084">
    <property type="protein sequence ID" value="KST67951.1"/>
    <property type="molecule type" value="Genomic_DNA"/>
</dbReference>
<dbReference type="GO" id="GO:0015288">
    <property type="term" value="F:porin activity"/>
    <property type="evidence" value="ECO:0007669"/>
    <property type="project" value="InterPro"/>
</dbReference>
<dbReference type="GO" id="GO:0008643">
    <property type="term" value="P:carbohydrate transport"/>
    <property type="evidence" value="ECO:0007669"/>
    <property type="project" value="InterPro"/>
</dbReference>
<dbReference type="PROSITE" id="PS51272">
    <property type="entry name" value="SLH"/>
    <property type="match status" value="1"/>
</dbReference>
<keyword evidence="6" id="KW-1185">Reference proteome</keyword>
<dbReference type="Gene3D" id="2.40.160.180">
    <property type="entry name" value="Carbohydrate-selective porin OprB"/>
    <property type="match status" value="1"/>
</dbReference>
<dbReference type="InterPro" id="IPR007049">
    <property type="entry name" value="Carb-sel_porin_OprB"/>
</dbReference>
<gene>
    <name evidence="5" type="ORF">BC008_31570</name>
</gene>
<feature type="domain" description="SLH" evidence="4">
    <location>
        <begin position="65"/>
        <end position="129"/>
    </location>
</feature>
<comment type="similarity">
    <text evidence="1 2">Belongs to the OprB family.</text>
</comment>
<protein>
    <recommendedName>
        <fullName evidence="4">SLH domain-containing protein</fullName>
    </recommendedName>
</protein>
<feature type="region of interest" description="Disordered" evidence="3">
    <location>
        <begin position="45"/>
        <end position="64"/>
    </location>
</feature>
<dbReference type="InterPro" id="IPR047684">
    <property type="entry name" value="Por_som-like"/>
</dbReference>
<dbReference type="InterPro" id="IPR051465">
    <property type="entry name" value="Cell_Envelope_Struct_Comp"/>
</dbReference>
<dbReference type="NCBIfam" id="NF033921">
    <property type="entry name" value="por_somb"/>
    <property type="match status" value="1"/>
</dbReference>
<evidence type="ECO:0000313" key="5">
    <source>
        <dbReference type="EMBL" id="KST67951.1"/>
    </source>
</evidence>
<dbReference type="AlphaFoldDB" id="A0A0V7ZUX2"/>
<dbReference type="PANTHER" id="PTHR43308:SF1">
    <property type="entry name" value="OUTER MEMBRANE PROTEIN ALPHA"/>
    <property type="match status" value="1"/>
</dbReference>
<organism evidence="5 6">
    <name type="scientific">Mastigocoleus testarum BC008</name>
    <dbReference type="NCBI Taxonomy" id="371196"/>
    <lineage>
        <taxon>Bacteria</taxon>
        <taxon>Bacillati</taxon>
        <taxon>Cyanobacteriota</taxon>
        <taxon>Cyanophyceae</taxon>
        <taxon>Nostocales</taxon>
        <taxon>Hapalosiphonaceae</taxon>
        <taxon>Mastigocoleus</taxon>
    </lineage>
</organism>
<evidence type="ECO:0000256" key="1">
    <source>
        <dbReference type="ARBA" id="ARBA00008769"/>
    </source>
</evidence>
<dbReference type="InterPro" id="IPR001119">
    <property type="entry name" value="SLH_dom"/>
</dbReference>
<evidence type="ECO:0000256" key="3">
    <source>
        <dbReference type="SAM" id="MobiDB-lite"/>
    </source>
</evidence>
<dbReference type="Proteomes" id="UP000053372">
    <property type="component" value="Unassembled WGS sequence"/>
</dbReference>
<evidence type="ECO:0000313" key="6">
    <source>
        <dbReference type="Proteomes" id="UP000053372"/>
    </source>
</evidence>